<organism evidence="2 3">
    <name type="scientific">Algoriphagus halophilus</name>
    <dbReference type="NCBI Taxonomy" id="226505"/>
    <lineage>
        <taxon>Bacteria</taxon>
        <taxon>Pseudomonadati</taxon>
        <taxon>Bacteroidota</taxon>
        <taxon>Cytophagia</taxon>
        <taxon>Cytophagales</taxon>
        <taxon>Cyclobacteriaceae</taxon>
        <taxon>Algoriphagus</taxon>
    </lineage>
</organism>
<feature type="transmembrane region" description="Helical" evidence="1">
    <location>
        <begin position="320"/>
        <end position="340"/>
    </location>
</feature>
<keyword evidence="1" id="KW-0812">Transmembrane</keyword>
<sequence length="381" mass="44773">MTNYDGGVSKYGEFSYFFSFIAIYSIFLKFGFDTMILRVDMNDVDLIRKKFSYFYFINIFQFFLNIILYISLKIPFYVVISAHLFSLSFVFSELLRRDNKVGLYLLFTNSFFLLIQFLLIIFVGSSHLPFIFFISYFINFIIVVKLVFSWYKQLILVSPSIIPFSVIRTYFNASVLEVSNSFNSHGITYIFSFFTTNDILGVFSICKKLSNGVELPYQILNISNAPVYSNLRNFSFEFRVFLKKQIKLFFIFGFLFPIFSYFLVFFLIDILLIPEKFINLFYVLSFILFLSKALNGLTGPTFTLIKIFGNLNSVARFQSIYYLISTFIILLSGYLSLYFHVNQLDLAIILTVLSSMSLLIINIFYLRILREKYNIVLFKFI</sequence>
<evidence type="ECO:0008006" key="4">
    <source>
        <dbReference type="Google" id="ProtNLM"/>
    </source>
</evidence>
<dbReference type="Proteomes" id="UP000185221">
    <property type="component" value="Unassembled WGS sequence"/>
</dbReference>
<dbReference type="EMBL" id="FSRC01000001">
    <property type="protein sequence ID" value="SIN79634.1"/>
    <property type="molecule type" value="Genomic_DNA"/>
</dbReference>
<keyword evidence="1" id="KW-0472">Membrane</keyword>
<dbReference type="AlphaFoldDB" id="A0A1N6E9D6"/>
<feature type="transmembrane region" description="Helical" evidence="1">
    <location>
        <begin position="280"/>
        <end position="308"/>
    </location>
</feature>
<feature type="transmembrane region" description="Helical" evidence="1">
    <location>
        <begin position="14"/>
        <end position="32"/>
    </location>
</feature>
<feature type="transmembrane region" description="Helical" evidence="1">
    <location>
        <begin position="248"/>
        <end position="268"/>
    </location>
</feature>
<keyword evidence="1" id="KW-1133">Transmembrane helix</keyword>
<feature type="transmembrane region" description="Helical" evidence="1">
    <location>
        <begin position="130"/>
        <end position="151"/>
    </location>
</feature>
<protein>
    <recommendedName>
        <fullName evidence="4">Membrane protein involved in the export of O-antigen and teichoic acid</fullName>
    </recommendedName>
</protein>
<evidence type="ECO:0000313" key="3">
    <source>
        <dbReference type="Proteomes" id="UP000185221"/>
    </source>
</evidence>
<reference evidence="3" key="1">
    <citation type="submission" date="2016-11" db="EMBL/GenBank/DDBJ databases">
        <authorList>
            <person name="Varghese N."/>
            <person name="Submissions S."/>
        </authorList>
    </citation>
    <scope>NUCLEOTIDE SEQUENCE [LARGE SCALE GENOMIC DNA]</scope>
    <source>
        <strain evidence="3">DSM 15292</strain>
    </source>
</reference>
<feature type="transmembrane region" description="Helical" evidence="1">
    <location>
        <begin position="346"/>
        <end position="366"/>
    </location>
</feature>
<accession>A0A1N6E9D6</accession>
<keyword evidence="3" id="KW-1185">Reference proteome</keyword>
<evidence type="ECO:0000256" key="1">
    <source>
        <dbReference type="SAM" id="Phobius"/>
    </source>
</evidence>
<evidence type="ECO:0000313" key="2">
    <source>
        <dbReference type="EMBL" id="SIN79634.1"/>
    </source>
</evidence>
<gene>
    <name evidence="2" type="ORF">SAMN05444394_1867</name>
</gene>
<feature type="transmembrane region" description="Helical" evidence="1">
    <location>
        <begin position="102"/>
        <end position="124"/>
    </location>
</feature>
<name>A0A1N6E9D6_9BACT</name>
<feature type="transmembrane region" description="Helical" evidence="1">
    <location>
        <begin position="53"/>
        <end position="70"/>
    </location>
</feature>
<dbReference type="STRING" id="226505.SAMN05444394_1867"/>
<proteinExistence type="predicted"/>
<feature type="transmembrane region" description="Helical" evidence="1">
    <location>
        <begin position="76"/>
        <end position="95"/>
    </location>
</feature>